<keyword evidence="5 8" id="KW-0812">Transmembrane</keyword>
<proteinExistence type="inferred from homology"/>
<feature type="transmembrane region" description="Helical" evidence="8">
    <location>
        <begin position="204"/>
        <end position="221"/>
    </location>
</feature>
<feature type="transmembrane region" description="Helical" evidence="8">
    <location>
        <begin position="270"/>
        <end position="293"/>
    </location>
</feature>
<dbReference type="InterPro" id="IPR011701">
    <property type="entry name" value="MFS"/>
</dbReference>
<dbReference type="RefSeq" id="WP_113915910.1">
    <property type="nucleotide sequence ID" value="NZ_QNSE01000004.1"/>
</dbReference>
<feature type="transmembrane region" description="Helical" evidence="8">
    <location>
        <begin position="227"/>
        <end position="249"/>
    </location>
</feature>
<evidence type="ECO:0000259" key="9">
    <source>
        <dbReference type="PROSITE" id="PS50850"/>
    </source>
</evidence>
<dbReference type="Proteomes" id="UP000252792">
    <property type="component" value="Unassembled WGS sequence"/>
</dbReference>
<dbReference type="EMBL" id="QNSE01000004">
    <property type="protein sequence ID" value="RBP84261.1"/>
    <property type="molecule type" value="Genomic_DNA"/>
</dbReference>
<name>A0A366JB79_9GAMM</name>
<keyword evidence="6 8" id="KW-1133">Transmembrane helix</keyword>
<feature type="transmembrane region" description="Helical" evidence="8">
    <location>
        <begin position="113"/>
        <end position="133"/>
    </location>
</feature>
<dbReference type="GO" id="GO:0022857">
    <property type="term" value="F:transmembrane transporter activity"/>
    <property type="evidence" value="ECO:0007669"/>
    <property type="project" value="InterPro"/>
</dbReference>
<sequence length="457" mass="48837">MSSAEKEQGYPTPQRYYAAAAILIGVVMAALDSSIVNIALPNIADSLEINAATVIWVANGYQTASAATMLICASLGSRIGERRFYKIGIIFFTLSSIGCALSPTFSILLTMRIIQGISYAVMISVGLSLYRVIFPPQSLGSIFGLNALAFAIGTASGPVFGGLIMSYLSWPWLFYINIPLGGIAIYFAIMALGKDTTTKSGFDFIGAVTSALAFGLLTISVDQIGRWNDILVCFLISLSAALIVFFVLWQKQAKHPLMPLDIFNSKRYSFAVLSSILMFIAQGIGLISIPFVLQYTYSYSVLESALIFTPWPVAVAICAPLSGKLSNKVSATQISTMGIIIFCVGLGSLALIPNNTSYLDFIWRVAICGIGYGLFLPPNNKEMFSNVEEKHTVTASGILSTARTAGQSLGAALVAVMIVVLSKFYGNFGDYFSDYAFGLACLIAGGASVASLLRISK</sequence>
<protein>
    <submittedName>
        <fullName evidence="10">DHA2 family multidrug resistance protein-like MFS transporter</fullName>
    </submittedName>
</protein>
<gene>
    <name evidence="10" type="ORF">DFP80_104164</name>
</gene>
<comment type="subcellular location">
    <subcellularLocation>
        <location evidence="1">Cell membrane</location>
        <topology evidence="1">Multi-pass membrane protein</topology>
    </subcellularLocation>
</comment>
<dbReference type="PANTHER" id="PTHR42718">
    <property type="entry name" value="MAJOR FACILITATOR SUPERFAMILY MULTIDRUG TRANSPORTER MFSC"/>
    <property type="match status" value="1"/>
</dbReference>
<dbReference type="Gene3D" id="1.20.1250.20">
    <property type="entry name" value="MFS general substrate transporter like domains"/>
    <property type="match status" value="1"/>
</dbReference>
<evidence type="ECO:0000256" key="2">
    <source>
        <dbReference type="ARBA" id="ARBA00008537"/>
    </source>
</evidence>
<feature type="domain" description="Major facilitator superfamily (MFS) profile" evidence="9">
    <location>
        <begin position="18"/>
        <end position="457"/>
    </location>
</feature>
<dbReference type="PROSITE" id="PS50850">
    <property type="entry name" value="MFS"/>
    <property type="match status" value="1"/>
</dbReference>
<evidence type="ECO:0000256" key="6">
    <source>
        <dbReference type="ARBA" id="ARBA00022989"/>
    </source>
</evidence>
<dbReference type="NCBIfam" id="TIGR00711">
    <property type="entry name" value="efflux_EmrB"/>
    <property type="match status" value="1"/>
</dbReference>
<dbReference type="SUPFAM" id="SSF103473">
    <property type="entry name" value="MFS general substrate transporter"/>
    <property type="match status" value="1"/>
</dbReference>
<accession>A0A366JB79</accession>
<dbReference type="InterPro" id="IPR020846">
    <property type="entry name" value="MFS_dom"/>
</dbReference>
<evidence type="ECO:0000256" key="7">
    <source>
        <dbReference type="ARBA" id="ARBA00023136"/>
    </source>
</evidence>
<dbReference type="InterPro" id="IPR036259">
    <property type="entry name" value="MFS_trans_sf"/>
</dbReference>
<evidence type="ECO:0000313" key="10">
    <source>
        <dbReference type="EMBL" id="RBP84261.1"/>
    </source>
</evidence>
<dbReference type="Gene3D" id="1.20.1720.10">
    <property type="entry name" value="Multidrug resistance protein D"/>
    <property type="match status" value="1"/>
</dbReference>
<feature type="transmembrane region" description="Helical" evidence="8">
    <location>
        <begin position="16"/>
        <end position="40"/>
    </location>
</feature>
<reference evidence="10 11" key="1">
    <citation type="submission" date="2018-06" db="EMBL/GenBank/DDBJ databases">
        <title>Genomic Encyclopedia of Type Strains, Phase III (KMG-III): the genomes of soil and plant-associated and newly described type strains.</title>
        <authorList>
            <person name="Whitman W."/>
        </authorList>
    </citation>
    <scope>NUCLEOTIDE SEQUENCE [LARGE SCALE GENOMIC DNA]</scope>
    <source>
        <strain evidence="10 11">CECT 7377</strain>
    </source>
</reference>
<keyword evidence="11" id="KW-1185">Reference proteome</keyword>
<comment type="similarity">
    <text evidence="2">Belongs to the major facilitator superfamily. EmrB family.</text>
</comment>
<dbReference type="InterPro" id="IPR004638">
    <property type="entry name" value="EmrB-like"/>
</dbReference>
<feature type="transmembrane region" description="Helical" evidence="8">
    <location>
        <begin position="334"/>
        <end position="352"/>
    </location>
</feature>
<evidence type="ECO:0000256" key="4">
    <source>
        <dbReference type="ARBA" id="ARBA00022475"/>
    </source>
</evidence>
<evidence type="ECO:0000256" key="1">
    <source>
        <dbReference type="ARBA" id="ARBA00004651"/>
    </source>
</evidence>
<feature type="transmembrane region" description="Helical" evidence="8">
    <location>
        <begin position="172"/>
        <end position="192"/>
    </location>
</feature>
<evidence type="ECO:0000256" key="3">
    <source>
        <dbReference type="ARBA" id="ARBA00022448"/>
    </source>
</evidence>
<dbReference type="AlphaFoldDB" id="A0A366JB79"/>
<keyword evidence="7 8" id="KW-0472">Membrane</keyword>
<feature type="transmembrane region" description="Helical" evidence="8">
    <location>
        <begin position="145"/>
        <end position="166"/>
    </location>
</feature>
<feature type="transmembrane region" description="Helical" evidence="8">
    <location>
        <begin position="358"/>
        <end position="376"/>
    </location>
</feature>
<organism evidence="10 11">
    <name type="scientific">Marinomonas rhizomae</name>
    <dbReference type="NCBI Taxonomy" id="491948"/>
    <lineage>
        <taxon>Bacteria</taxon>
        <taxon>Pseudomonadati</taxon>
        <taxon>Pseudomonadota</taxon>
        <taxon>Gammaproteobacteria</taxon>
        <taxon>Oceanospirillales</taxon>
        <taxon>Oceanospirillaceae</taxon>
        <taxon>Marinomonas</taxon>
    </lineage>
</organism>
<feature type="transmembrane region" description="Helical" evidence="8">
    <location>
        <begin position="409"/>
        <end position="426"/>
    </location>
</feature>
<dbReference type="OrthoDB" id="9812221at2"/>
<evidence type="ECO:0000256" key="8">
    <source>
        <dbReference type="SAM" id="Phobius"/>
    </source>
</evidence>
<dbReference type="GO" id="GO:0005886">
    <property type="term" value="C:plasma membrane"/>
    <property type="evidence" value="ECO:0007669"/>
    <property type="project" value="UniProtKB-SubCell"/>
</dbReference>
<feature type="transmembrane region" description="Helical" evidence="8">
    <location>
        <begin position="432"/>
        <end position="453"/>
    </location>
</feature>
<feature type="transmembrane region" description="Helical" evidence="8">
    <location>
        <begin position="305"/>
        <end position="322"/>
    </location>
</feature>
<dbReference type="PANTHER" id="PTHR42718:SF9">
    <property type="entry name" value="MAJOR FACILITATOR SUPERFAMILY MULTIDRUG TRANSPORTER MFSC"/>
    <property type="match status" value="1"/>
</dbReference>
<feature type="transmembrane region" description="Helical" evidence="8">
    <location>
        <begin position="87"/>
        <end position="107"/>
    </location>
</feature>
<dbReference type="CDD" id="cd17321">
    <property type="entry name" value="MFS_MMR_MDR_like"/>
    <property type="match status" value="1"/>
</dbReference>
<keyword evidence="3" id="KW-0813">Transport</keyword>
<feature type="transmembrane region" description="Helical" evidence="8">
    <location>
        <begin position="52"/>
        <end position="75"/>
    </location>
</feature>
<evidence type="ECO:0000256" key="5">
    <source>
        <dbReference type="ARBA" id="ARBA00022692"/>
    </source>
</evidence>
<evidence type="ECO:0000313" key="11">
    <source>
        <dbReference type="Proteomes" id="UP000252792"/>
    </source>
</evidence>
<comment type="caution">
    <text evidence="10">The sequence shown here is derived from an EMBL/GenBank/DDBJ whole genome shotgun (WGS) entry which is preliminary data.</text>
</comment>
<keyword evidence="4" id="KW-1003">Cell membrane</keyword>
<dbReference type="Pfam" id="PF07690">
    <property type="entry name" value="MFS_1"/>
    <property type="match status" value="1"/>
</dbReference>